<dbReference type="Proteomes" id="UP000769617">
    <property type="component" value="Unassembled WGS sequence"/>
</dbReference>
<dbReference type="RefSeq" id="WP_219790672.1">
    <property type="nucleotide sequence ID" value="NZ_JAHYCA010000001.1"/>
</dbReference>
<reference evidence="1 2" key="1">
    <citation type="submission" date="2021-07" db="EMBL/GenBank/DDBJ databases">
        <authorList>
            <person name="So Y."/>
        </authorList>
    </citation>
    <scope>NUCLEOTIDE SEQUENCE [LARGE SCALE GENOMIC DNA]</scope>
    <source>
        <strain evidence="1 2">Y3S6</strain>
    </source>
</reference>
<proteinExistence type="predicted"/>
<keyword evidence="2" id="KW-1185">Reference proteome</keyword>
<dbReference type="EMBL" id="JAHYCA010000001">
    <property type="protein sequence ID" value="MBW6390184.1"/>
    <property type="molecule type" value="Genomic_DNA"/>
</dbReference>
<name>A0ABS6ZMN2_9GAMM</name>
<protein>
    <submittedName>
        <fullName evidence="1">Uncharacterized protein</fullName>
    </submittedName>
</protein>
<sequence length="46" mass="4913">MSGIDVVAVGHTIVLEAVILGNVYYPDPSAFDTGRLKLLQARELVA</sequence>
<gene>
    <name evidence="1" type="ORF">KPL81_03260</name>
</gene>
<evidence type="ECO:0000313" key="1">
    <source>
        <dbReference type="EMBL" id="MBW6390184.1"/>
    </source>
</evidence>
<comment type="caution">
    <text evidence="1">The sequence shown here is derived from an EMBL/GenBank/DDBJ whole genome shotgun (WGS) entry which is preliminary data.</text>
</comment>
<accession>A0ABS6ZMN2</accession>
<evidence type="ECO:0000313" key="2">
    <source>
        <dbReference type="Proteomes" id="UP000769617"/>
    </source>
</evidence>
<organism evidence="1 2">
    <name type="scientific">Billgrantia antri</name>
    <dbReference type="NCBI Taxonomy" id="2846777"/>
    <lineage>
        <taxon>Bacteria</taxon>
        <taxon>Pseudomonadati</taxon>
        <taxon>Pseudomonadota</taxon>
        <taxon>Gammaproteobacteria</taxon>
        <taxon>Oceanospirillales</taxon>
        <taxon>Halomonadaceae</taxon>
        <taxon>Billgrantia</taxon>
    </lineage>
</organism>